<dbReference type="Pfam" id="PF25759">
    <property type="entry name" value="HP1_ORF34"/>
    <property type="match status" value="1"/>
</dbReference>
<evidence type="ECO:0000313" key="2">
    <source>
        <dbReference type="EMBL" id="BBL91836.1"/>
    </source>
</evidence>
<dbReference type="AlphaFoldDB" id="A0A510IHB9"/>
<name>A0A510IHB9_9VIBR</name>
<dbReference type="EMBL" id="AP019799">
    <property type="protein sequence ID" value="BBL91836.1"/>
    <property type="molecule type" value="Genomic_DNA"/>
</dbReference>
<accession>A0A510IHB9</accession>
<reference evidence="3" key="1">
    <citation type="submission" date="2019-07" db="EMBL/GenBank/DDBJ databases">
        <title>Complete Genome Sequences of Vibrion rotiferianus strain AM7.</title>
        <authorList>
            <person name="Miyazaki K."/>
            <person name="Wiseschart A."/>
            <person name="Pootanakit K."/>
            <person name="Ishimori K."/>
            <person name="Kitahara K."/>
        </authorList>
    </citation>
    <scope>NUCLEOTIDE SEQUENCE [LARGE SCALE GENOMIC DNA]</scope>
    <source>
        <strain evidence="3">AM7</strain>
    </source>
</reference>
<feature type="compositionally biased region" description="Basic and acidic residues" evidence="1">
    <location>
        <begin position="135"/>
        <end position="147"/>
    </location>
</feature>
<dbReference type="RefSeq" id="WP_143694027.1">
    <property type="nucleotide sequence ID" value="NZ_AP019799.1"/>
</dbReference>
<evidence type="ECO:0000313" key="3">
    <source>
        <dbReference type="Proteomes" id="UP000315115"/>
    </source>
</evidence>
<proteinExistence type="predicted"/>
<evidence type="ECO:0000256" key="1">
    <source>
        <dbReference type="SAM" id="MobiDB-lite"/>
    </source>
</evidence>
<dbReference type="Proteomes" id="UP000315115">
    <property type="component" value="Chromosome 2"/>
</dbReference>
<sequence length="157" mass="17878">MFALDGKTFDIKNVMVNFSREYKSQDMSGMSSMTDDSEQGEKAAELEISGLISFKHLNQLTELEQMSAAKDATGDRKVYRVVNDVANAFKIKMAKFAGKFSVTQQDSQMAWQVSFRLKEHHSIAEQKEQRHKVNTKPEQHENTRLKEALAMNQEAIS</sequence>
<dbReference type="InterPro" id="IPR057869">
    <property type="entry name" value="HP1_YO34"/>
</dbReference>
<feature type="region of interest" description="Disordered" evidence="1">
    <location>
        <begin position="123"/>
        <end position="157"/>
    </location>
</feature>
<gene>
    <name evidence="2" type="ORF">VroAM7_44890</name>
</gene>
<protein>
    <submittedName>
        <fullName evidence="2">Uncharacterized protein</fullName>
    </submittedName>
</protein>
<organism evidence="2 3">
    <name type="scientific">Vibrio rotiferianus</name>
    <dbReference type="NCBI Taxonomy" id="190895"/>
    <lineage>
        <taxon>Bacteria</taxon>
        <taxon>Pseudomonadati</taxon>
        <taxon>Pseudomonadota</taxon>
        <taxon>Gammaproteobacteria</taxon>
        <taxon>Vibrionales</taxon>
        <taxon>Vibrionaceae</taxon>
        <taxon>Vibrio</taxon>
    </lineage>
</organism>